<feature type="chain" id="PRO_5032945117" evidence="1">
    <location>
        <begin position="29"/>
        <end position="179"/>
    </location>
</feature>
<dbReference type="Pfam" id="PF13689">
    <property type="entry name" value="DUF4154"/>
    <property type="match status" value="1"/>
</dbReference>
<dbReference type="InterPro" id="IPR025293">
    <property type="entry name" value="YfiR/HmsC-like"/>
</dbReference>
<gene>
    <name evidence="2" type="ORF">ENQ87_04300</name>
</gene>
<feature type="signal peptide" evidence="1">
    <location>
        <begin position="1"/>
        <end position="28"/>
    </location>
</feature>
<comment type="caution">
    <text evidence="2">The sequence shown here is derived from an EMBL/GenBank/DDBJ whole genome shotgun (WGS) entry which is preliminary data.</text>
</comment>
<accession>A0A831XDK4</accession>
<proteinExistence type="predicted"/>
<reference evidence="2" key="1">
    <citation type="journal article" date="2020" name="mSystems">
        <title>Genome- and Community-Level Interaction Insights into Carbon Utilization and Element Cycling Functions of Hydrothermarchaeota in Hydrothermal Sediment.</title>
        <authorList>
            <person name="Zhou Z."/>
            <person name="Liu Y."/>
            <person name="Xu W."/>
            <person name="Pan J."/>
            <person name="Luo Z.H."/>
            <person name="Li M."/>
        </authorList>
    </citation>
    <scope>NUCLEOTIDE SEQUENCE [LARGE SCALE GENOMIC DNA]</scope>
    <source>
        <strain evidence="2">SpSt-349</strain>
    </source>
</reference>
<protein>
    <submittedName>
        <fullName evidence="2">YfiR family protein</fullName>
    </submittedName>
</protein>
<sequence>MTSRYLHPITVSLLLAAALALAPGPAARGEEVTEETLKALFLVNVLGYVERPGRARPDAYGICMAASERFSSEVRSQLQLRGLGSRIAARDLDSARSLDGCDVVFLESDTVRGAGFILKEAREKGLLTVGSGDRFIDRGGIIRLYLKDKKLAFDISARTAGAAGIKINSRLLSLAKKVY</sequence>
<dbReference type="AlphaFoldDB" id="A0A831XDK4"/>
<dbReference type="EMBL" id="DSOV01000012">
    <property type="protein sequence ID" value="HEN41589.1"/>
    <property type="molecule type" value="Genomic_DNA"/>
</dbReference>
<name>A0A831XDK4_GEOME</name>
<evidence type="ECO:0000313" key="2">
    <source>
        <dbReference type="EMBL" id="HEN41589.1"/>
    </source>
</evidence>
<organism evidence="2">
    <name type="scientific">Geobacter metallireducens</name>
    <dbReference type="NCBI Taxonomy" id="28232"/>
    <lineage>
        <taxon>Bacteria</taxon>
        <taxon>Pseudomonadati</taxon>
        <taxon>Thermodesulfobacteriota</taxon>
        <taxon>Desulfuromonadia</taxon>
        <taxon>Geobacterales</taxon>
        <taxon>Geobacteraceae</taxon>
        <taxon>Geobacter</taxon>
    </lineage>
</organism>
<keyword evidence="1" id="KW-0732">Signal</keyword>
<evidence type="ECO:0000256" key="1">
    <source>
        <dbReference type="SAM" id="SignalP"/>
    </source>
</evidence>